<reference evidence="1 2" key="1">
    <citation type="submission" date="2016-07" db="EMBL/GenBank/DDBJ databases">
        <title>Genome analysis of Flavihumibacter stibioxidans YS-17.</title>
        <authorList>
            <person name="Shi K."/>
            <person name="Han Y."/>
            <person name="Wang G."/>
        </authorList>
    </citation>
    <scope>NUCLEOTIDE SEQUENCE [LARGE SCALE GENOMIC DNA]</scope>
    <source>
        <strain evidence="1 2">YS-17</strain>
    </source>
</reference>
<evidence type="ECO:0000313" key="2">
    <source>
        <dbReference type="Proteomes" id="UP000765802"/>
    </source>
</evidence>
<gene>
    <name evidence="1" type="ORF">BC349_17435</name>
</gene>
<name>A0ABR7MCT1_9BACT</name>
<dbReference type="EMBL" id="MBUA01000029">
    <property type="protein sequence ID" value="MBC6492843.1"/>
    <property type="molecule type" value="Genomic_DNA"/>
</dbReference>
<organism evidence="1 2">
    <name type="scientific">Flavihumibacter stibioxidans</name>
    <dbReference type="NCBI Taxonomy" id="1834163"/>
    <lineage>
        <taxon>Bacteria</taxon>
        <taxon>Pseudomonadati</taxon>
        <taxon>Bacteroidota</taxon>
        <taxon>Chitinophagia</taxon>
        <taxon>Chitinophagales</taxon>
        <taxon>Chitinophagaceae</taxon>
        <taxon>Flavihumibacter</taxon>
    </lineage>
</organism>
<evidence type="ECO:0000313" key="1">
    <source>
        <dbReference type="EMBL" id="MBC6492843.1"/>
    </source>
</evidence>
<accession>A0ABR7MCT1</accession>
<comment type="caution">
    <text evidence="1">The sequence shown here is derived from an EMBL/GenBank/DDBJ whole genome shotgun (WGS) entry which is preliminary data.</text>
</comment>
<keyword evidence="2" id="KW-1185">Reference proteome</keyword>
<proteinExistence type="predicted"/>
<protein>
    <submittedName>
        <fullName evidence="1">Uncharacterized protein</fullName>
    </submittedName>
</protein>
<sequence>MTLCLFLFYHATAQVKVLDHAYAPPAGKDGPEARFPIVQGPDSIVINKINRFLQLTWLHNTPKSLRKGTDIFERTAYQHKDSGVRSGYTSIDYGIVFQSPRVLSLRLDLETMAAYPESYSHFQNFNLQNGTQILTADLFTPEGLQQLRSYLREERKKIIKEAGMAAIEEKMNKEDQDYISQSLTECNLEAEENNAVIDSAGMIFFRSHCFPHVARGMEADLSVRIPSAILSPWLNAYGKKIFIEPTANIKSDGLSGLLKPLSGTIGKYPVVLILERLDGNYAAGYYYYDSREIAIELSGERKGNNLVLHEYGDEGSTGTIRATISGNALSGTWTGSNGKQLPFSVKN</sequence>
<dbReference type="Proteomes" id="UP000765802">
    <property type="component" value="Unassembled WGS sequence"/>
</dbReference>